<accession>A0ABU7JIQ9</accession>
<evidence type="ECO:0000313" key="1">
    <source>
        <dbReference type="EMBL" id="MEE2025594.1"/>
    </source>
</evidence>
<reference evidence="1 2" key="1">
    <citation type="submission" date="2023-06" db="EMBL/GenBank/DDBJ databases">
        <title>Alkalimonas sp., MEB004 an alkaliphilic bacterium isolated from Lonar Lake, India.</title>
        <authorList>
            <person name="Joshi A."/>
            <person name="Thite S."/>
        </authorList>
    </citation>
    <scope>NUCLEOTIDE SEQUENCE [LARGE SCALE GENOMIC DNA]</scope>
    <source>
        <strain evidence="1 2">MEB004</strain>
    </source>
</reference>
<proteinExistence type="predicted"/>
<comment type="caution">
    <text evidence="1">The sequence shown here is derived from an EMBL/GenBank/DDBJ whole genome shotgun (WGS) entry which is preliminary data.</text>
</comment>
<organism evidence="1 2">
    <name type="scientific">Alkalimonas mucilaginosa</name>
    <dbReference type="NCBI Taxonomy" id="3057676"/>
    <lineage>
        <taxon>Bacteria</taxon>
        <taxon>Pseudomonadati</taxon>
        <taxon>Pseudomonadota</taxon>
        <taxon>Gammaproteobacteria</taxon>
        <taxon>Alkalimonas</taxon>
    </lineage>
</organism>
<protein>
    <submittedName>
        <fullName evidence="1">YdbH domain-containing protein</fullName>
    </submittedName>
</protein>
<keyword evidence="2" id="KW-1185">Reference proteome</keyword>
<dbReference type="Pfam" id="PF11739">
    <property type="entry name" value="YdbH-like"/>
    <property type="match status" value="1"/>
</dbReference>
<name>A0ABU7JIQ9_9GAMM</name>
<sequence length="858" mass="96546">MRRFFRIFSLSLTLLLCLLLAAFLWLQHQLRQLPITNLDYQISQWGLRQLRLEHLHFDYLIADAPLHMELNQVHLSWHWQGLRPQLNLLTLHQLDVRLASMPQATESAPKAAMQLPEHWHWPDWLPAQSRIDWLQLDLPCDQLRCIYQGSLELTHQTEQLDVSMQLYAVQHSEHPLSLQLSYQLQQHWPQLELMLQLDEVLQLELSSNLQAHSSDLTDTSWQGAMAFSLQPPPSWLVTELASWQLELPELWLSQFRQQVSASSQWQFAVPPQLSEQWWQHLNGSMQLQLSSPSPLYLPDLGLITAELQASAEFNQGQLAPFRVAAGGTLTEIVVPEPLLAAGFKLPTLYWSLSSQHSEALSLAALPLQFRLDSADQQHQLHAIFNLDLLAQKAQLEQLQLRLVQPELRAGDWQLSAVELAGSLSGSLSAQQLQLRSSSPLQLQAKLENPELSLQIAHTSLHLNQLQLESRLATTETASHRLSSRLVFNAEQLQQPQLKTLDWQWQGNLSANSSKDWQLSSAGELIASSGLELRSDVQANTHQVTLHWQLADVFMLAGNTLASTMADWPELLTLQRGRIKHQGELRLALADQSYQLHSTTELLELAGFYDTTTFRGINGQLLLAADPKQLQLSTSRLAVEQFEQGVMGGPLHLAAQYQAEWDAPTAGMLQLHDNELILFNGRISVPAMALDLSQPQWLLPLHIKQLDLQQLLTQHPTSDLTGHGLIDGEIPLIISARGVEVAQGRLRALEPGGSLSYRSPQAQGMAASNPGMKMIIAALDDFHYSVLSSDVSYSTDGHLTLALRLEGRNPAMEGGRPVHFNITLEENIPALITSLQLTNQLNEVIQKRVQERLQRPRQP</sequence>
<dbReference type="InterPro" id="IPR021730">
    <property type="entry name" value="YdbH"/>
</dbReference>
<gene>
    <name evidence="1" type="ORF">QWF21_15255</name>
</gene>
<evidence type="ECO:0000313" key="2">
    <source>
        <dbReference type="Proteomes" id="UP001339167"/>
    </source>
</evidence>
<dbReference type="Proteomes" id="UP001339167">
    <property type="component" value="Unassembled WGS sequence"/>
</dbReference>
<dbReference type="EMBL" id="JAUGZK010000014">
    <property type="protein sequence ID" value="MEE2025594.1"/>
    <property type="molecule type" value="Genomic_DNA"/>
</dbReference>
<dbReference type="RefSeq" id="WP_330088907.1">
    <property type="nucleotide sequence ID" value="NZ_JAUGZK010000014.1"/>
</dbReference>